<evidence type="ECO:0000256" key="1">
    <source>
        <dbReference type="SAM" id="MobiDB-lite"/>
    </source>
</evidence>
<protein>
    <submittedName>
        <fullName evidence="2">Uncharacterized protein</fullName>
    </submittedName>
</protein>
<evidence type="ECO:0000313" key="2">
    <source>
        <dbReference type="EMBL" id="KAJ4244207.1"/>
    </source>
</evidence>
<dbReference type="EMBL" id="JAOQAZ010000052">
    <property type="protein sequence ID" value="KAJ4244207.1"/>
    <property type="molecule type" value="Genomic_DNA"/>
</dbReference>
<proteinExistence type="predicted"/>
<name>A0A9W8RM19_9HYPO</name>
<feature type="compositionally biased region" description="Basic and acidic residues" evidence="1">
    <location>
        <begin position="51"/>
        <end position="64"/>
    </location>
</feature>
<gene>
    <name evidence="2" type="ORF">NW762_014589</name>
</gene>
<dbReference type="Proteomes" id="UP001152049">
    <property type="component" value="Unassembled WGS sequence"/>
</dbReference>
<accession>A0A9W8RM19</accession>
<dbReference type="AlphaFoldDB" id="A0A9W8RM19"/>
<evidence type="ECO:0000313" key="3">
    <source>
        <dbReference type="Proteomes" id="UP001152049"/>
    </source>
</evidence>
<reference evidence="2" key="1">
    <citation type="submission" date="2022-09" db="EMBL/GenBank/DDBJ databases">
        <title>Fusarium specimens isolated from Avocado Roots.</title>
        <authorList>
            <person name="Stajich J."/>
            <person name="Roper C."/>
            <person name="Heimlech-Rivalta G."/>
        </authorList>
    </citation>
    <scope>NUCLEOTIDE SEQUENCE</scope>
    <source>
        <strain evidence="2">CF00136</strain>
    </source>
</reference>
<feature type="region of interest" description="Disordered" evidence="1">
    <location>
        <begin position="43"/>
        <end position="87"/>
    </location>
</feature>
<comment type="caution">
    <text evidence="2">The sequence shown here is derived from an EMBL/GenBank/DDBJ whole genome shotgun (WGS) entry which is preliminary data.</text>
</comment>
<sequence>MARAAALDAQLVAPGRNVQQQYVQVVDLYREDPFHLREDEEETITTTETMIEDRNPPHVAEKEVATTSPPVTQYDDPPRLSHTPRRAGLTHACLETNTPYLYLMVTVETVPTTDQV</sequence>
<keyword evidence="3" id="KW-1185">Reference proteome</keyword>
<organism evidence="2 3">
    <name type="scientific">Fusarium torreyae</name>
    <dbReference type="NCBI Taxonomy" id="1237075"/>
    <lineage>
        <taxon>Eukaryota</taxon>
        <taxon>Fungi</taxon>
        <taxon>Dikarya</taxon>
        <taxon>Ascomycota</taxon>
        <taxon>Pezizomycotina</taxon>
        <taxon>Sordariomycetes</taxon>
        <taxon>Hypocreomycetidae</taxon>
        <taxon>Hypocreales</taxon>
        <taxon>Nectriaceae</taxon>
        <taxon>Fusarium</taxon>
    </lineage>
</organism>